<name>A0A1V1PE10_9BACT</name>
<evidence type="ECO:0000313" key="7">
    <source>
        <dbReference type="EMBL" id="ETR73003.1"/>
    </source>
</evidence>
<evidence type="ECO:0000256" key="1">
    <source>
        <dbReference type="ARBA" id="ARBA00004141"/>
    </source>
</evidence>
<dbReference type="InterPro" id="IPR013525">
    <property type="entry name" value="ABC2_TM"/>
</dbReference>
<proteinExistence type="predicted"/>
<evidence type="ECO:0000256" key="4">
    <source>
        <dbReference type="ARBA" id="ARBA00023136"/>
    </source>
</evidence>
<keyword evidence="2 5" id="KW-0812">Transmembrane</keyword>
<accession>A0A1V1PE10</accession>
<dbReference type="AlphaFoldDB" id="A0A1V1PE10"/>
<protein>
    <submittedName>
        <fullName evidence="7">ABC-2 type transporter</fullName>
    </submittedName>
</protein>
<dbReference type="InterPro" id="IPR047817">
    <property type="entry name" value="ABC2_TM_bact-type"/>
</dbReference>
<dbReference type="EMBL" id="ATBP01000095">
    <property type="protein sequence ID" value="ETR73003.1"/>
    <property type="molecule type" value="Genomic_DNA"/>
</dbReference>
<dbReference type="GO" id="GO:0016020">
    <property type="term" value="C:membrane"/>
    <property type="evidence" value="ECO:0007669"/>
    <property type="project" value="UniProtKB-SubCell"/>
</dbReference>
<comment type="subcellular location">
    <subcellularLocation>
        <location evidence="1">Membrane</location>
        <topology evidence="1">Multi-pass membrane protein</topology>
    </subcellularLocation>
</comment>
<dbReference type="GO" id="GO:0140359">
    <property type="term" value="F:ABC-type transporter activity"/>
    <property type="evidence" value="ECO:0007669"/>
    <property type="project" value="InterPro"/>
</dbReference>
<evidence type="ECO:0000259" key="6">
    <source>
        <dbReference type="PROSITE" id="PS51012"/>
    </source>
</evidence>
<dbReference type="PANTHER" id="PTHR43027:SF1">
    <property type="entry name" value="DOXORUBICIN RESISTANCE ABC TRANSPORTER PERMEASE PROTEIN DRRC-RELATED"/>
    <property type="match status" value="1"/>
</dbReference>
<evidence type="ECO:0000256" key="2">
    <source>
        <dbReference type="ARBA" id="ARBA00022692"/>
    </source>
</evidence>
<gene>
    <name evidence="7" type="ORF">OMM_01275</name>
</gene>
<feature type="transmembrane region" description="Helical" evidence="5">
    <location>
        <begin position="21"/>
        <end position="40"/>
    </location>
</feature>
<organism evidence="7 8">
    <name type="scientific">Candidatus Magnetoglobus multicellularis str. Araruama</name>
    <dbReference type="NCBI Taxonomy" id="890399"/>
    <lineage>
        <taxon>Bacteria</taxon>
        <taxon>Pseudomonadati</taxon>
        <taxon>Thermodesulfobacteriota</taxon>
        <taxon>Desulfobacteria</taxon>
        <taxon>Desulfobacterales</taxon>
        <taxon>Desulfobacteraceae</taxon>
        <taxon>Candidatus Magnetoglobus</taxon>
    </lineage>
</organism>
<keyword evidence="3 5" id="KW-1133">Transmembrane helix</keyword>
<feature type="transmembrane region" description="Helical" evidence="5">
    <location>
        <begin position="231"/>
        <end position="253"/>
    </location>
</feature>
<reference evidence="8" key="1">
    <citation type="submission" date="2012-11" db="EMBL/GenBank/DDBJ databases">
        <authorList>
            <person name="Lucero-Rivera Y.E."/>
            <person name="Tovar-Ramirez D."/>
        </authorList>
    </citation>
    <scope>NUCLEOTIDE SEQUENCE [LARGE SCALE GENOMIC DNA]</scope>
    <source>
        <strain evidence="8">Araruama</strain>
    </source>
</reference>
<sequence>MYRFWSIFIARNKEYYRDRASFGWNIVFPFLIIFGFALLFQKGGQQPYKVAVLISNDNEIHSMIQKQVCAHALFTCIPYSDKTLAIDKLNHHKLDIVIKNSPLPLNYWINTSSPKGVLSEGLLTRGCTPKKELNQRLIRQTIESNPIYYIEWLFPGIICMGMMFSALFGVGYSIVRYRQNGVLKRLKATPLTSFEFLCAQIVSRLLMIVTTNTILFTGCSFLLGFQCKGSYIHLLIFFSMGTISVISLGLIVAARIQTEELANGLVNLITWPMMFLSEVWFSIEGAPKWIHNIACCLPLSHVTHGLRRILNDGTHLSELSMEMLYLSLMTFVFLSVGSYMFKWTRDS</sequence>
<feature type="domain" description="ABC transmembrane type-2" evidence="6">
    <location>
        <begin position="105"/>
        <end position="344"/>
    </location>
</feature>
<dbReference type="Proteomes" id="UP000189670">
    <property type="component" value="Unassembled WGS sequence"/>
</dbReference>
<comment type="caution">
    <text evidence="7">The sequence shown here is derived from an EMBL/GenBank/DDBJ whole genome shotgun (WGS) entry which is preliminary data.</text>
</comment>
<feature type="transmembrane region" description="Helical" evidence="5">
    <location>
        <begin position="152"/>
        <end position="175"/>
    </location>
</feature>
<dbReference type="InterPro" id="IPR052902">
    <property type="entry name" value="ABC-2_transporter"/>
</dbReference>
<keyword evidence="4 5" id="KW-0472">Membrane</keyword>
<feature type="transmembrane region" description="Helical" evidence="5">
    <location>
        <begin position="265"/>
        <end position="283"/>
    </location>
</feature>
<evidence type="ECO:0000313" key="8">
    <source>
        <dbReference type="Proteomes" id="UP000189670"/>
    </source>
</evidence>
<dbReference type="PANTHER" id="PTHR43027">
    <property type="entry name" value="DOXORUBICIN RESISTANCE ABC TRANSPORTER PERMEASE PROTEIN DRRC-RELATED"/>
    <property type="match status" value="1"/>
</dbReference>
<feature type="transmembrane region" description="Helical" evidence="5">
    <location>
        <begin position="323"/>
        <end position="341"/>
    </location>
</feature>
<evidence type="ECO:0000256" key="3">
    <source>
        <dbReference type="ARBA" id="ARBA00022989"/>
    </source>
</evidence>
<evidence type="ECO:0000256" key="5">
    <source>
        <dbReference type="SAM" id="Phobius"/>
    </source>
</evidence>
<feature type="transmembrane region" description="Helical" evidence="5">
    <location>
        <begin position="196"/>
        <end position="225"/>
    </location>
</feature>
<dbReference type="Pfam" id="PF12698">
    <property type="entry name" value="ABC2_membrane_3"/>
    <property type="match status" value="1"/>
</dbReference>
<dbReference type="PROSITE" id="PS51012">
    <property type="entry name" value="ABC_TM2"/>
    <property type="match status" value="1"/>
</dbReference>